<sequence length="87" mass="10232">MPQGLSDFFTQLVIPSTDGKCMAIITETIDNSRRTEHILPLLFDINVIKEVVFSAKEDFWLLFDEMHDYKNQIFFNSITDKGRELFR</sequence>
<evidence type="ECO:0000313" key="1">
    <source>
        <dbReference type="EMBL" id="NGM81720.1"/>
    </source>
</evidence>
<dbReference type="NCBIfam" id="TIGR04255">
    <property type="entry name" value="sporadTIGR04255"/>
    <property type="match status" value="1"/>
</dbReference>
<gene>
    <name evidence="1" type="ORF">G5B47_04760</name>
</gene>
<name>A0A6M1PEE3_9BACL</name>
<reference evidence="1 2" key="1">
    <citation type="submission" date="2020-02" db="EMBL/GenBank/DDBJ databases">
        <authorList>
            <person name="Gao J."/>
            <person name="Sun J."/>
        </authorList>
    </citation>
    <scope>NUCLEOTIDE SEQUENCE [LARGE SCALE GENOMIC DNA]</scope>
    <source>
        <strain evidence="1 2">7124</strain>
    </source>
</reference>
<organism evidence="1 2">
    <name type="scientific">Paenibacillus apii</name>
    <dbReference type="NCBI Taxonomy" id="1850370"/>
    <lineage>
        <taxon>Bacteria</taxon>
        <taxon>Bacillati</taxon>
        <taxon>Bacillota</taxon>
        <taxon>Bacilli</taxon>
        <taxon>Bacillales</taxon>
        <taxon>Paenibacillaceae</taxon>
        <taxon>Paenibacillus</taxon>
    </lineage>
</organism>
<accession>A0A6M1PEE3</accession>
<dbReference type="InterPro" id="IPR026349">
    <property type="entry name" value="CHP04255"/>
</dbReference>
<protein>
    <submittedName>
        <fullName evidence="1">TIGR04255 family protein</fullName>
    </submittedName>
</protein>
<dbReference type="RefSeq" id="WP_165095489.1">
    <property type="nucleotide sequence ID" value="NZ_JAAKGU010000001.1"/>
</dbReference>
<dbReference type="AlphaFoldDB" id="A0A6M1PEE3"/>
<proteinExistence type="predicted"/>
<comment type="caution">
    <text evidence="1">The sequence shown here is derived from an EMBL/GenBank/DDBJ whole genome shotgun (WGS) entry which is preliminary data.</text>
</comment>
<evidence type="ECO:0000313" key="2">
    <source>
        <dbReference type="Proteomes" id="UP000480151"/>
    </source>
</evidence>
<dbReference type="EMBL" id="JAAKGU010000001">
    <property type="protein sequence ID" value="NGM81720.1"/>
    <property type="molecule type" value="Genomic_DNA"/>
</dbReference>
<dbReference type="Proteomes" id="UP000480151">
    <property type="component" value="Unassembled WGS sequence"/>
</dbReference>
<keyword evidence="2" id="KW-1185">Reference proteome</keyword>